<dbReference type="EMBL" id="JADEXP010000042">
    <property type="protein sequence ID" value="MBE9066443.1"/>
    <property type="molecule type" value="Genomic_DNA"/>
</dbReference>
<keyword evidence="1" id="KW-1133">Transmembrane helix</keyword>
<organism evidence="2 3">
    <name type="scientific">Leptolyngbya cf. ectocarpi LEGE 11479</name>
    <dbReference type="NCBI Taxonomy" id="1828722"/>
    <lineage>
        <taxon>Bacteria</taxon>
        <taxon>Bacillati</taxon>
        <taxon>Cyanobacteriota</taxon>
        <taxon>Cyanophyceae</taxon>
        <taxon>Leptolyngbyales</taxon>
        <taxon>Leptolyngbyaceae</taxon>
        <taxon>Leptolyngbya group</taxon>
        <taxon>Leptolyngbya</taxon>
    </lineage>
</organism>
<gene>
    <name evidence="2" type="ORF">IQ260_07240</name>
</gene>
<comment type="caution">
    <text evidence="2">The sequence shown here is derived from an EMBL/GenBank/DDBJ whole genome shotgun (WGS) entry which is preliminary data.</text>
</comment>
<dbReference type="RefSeq" id="WP_193992196.1">
    <property type="nucleotide sequence ID" value="NZ_JADEXP010000042.1"/>
</dbReference>
<feature type="transmembrane region" description="Helical" evidence="1">
    <location>
        <begin position="21"/>
        <end position="48"/>
    </location>
</feature>
<dbReference type="Proteomes" id="UP000615026">
    <property type="component" value="Unassembled WGS sequence"/>
</dbReference>
<keyword evidence="3" id="KW-1185">Reference proteome</keyword>
<keyword evidence="1" id="KW-0472">Membrane</keyword>
<reference evidence="2" key="1">
    <citation type="submission" date="2020-10" db="EMBL/GenBank/DDBJ databases">
        <authorList>
            <person name="Castelo-Branco R."/>
            <person name="Eusebio N."/>
            <person name="Adriana R."/>
            <person name="Vieira A."/>
            <person name="Brugerolle De Fraissinette N."/>
            <person name="Rezende De Castro R."/>
            <person name="Schneider M.P."/>
            <person name="Vasconcelos V."/>
            <person name="Leao P.N."/>
        </authorList>
    </citation>
    <scope>NUCLEOTIDE SEQUENCE</scope>
    <source>
        <strain evidence="2">LEGE 11479</strain>
    </source>
</reference>
<feature type="transmembrane region" description="Helical" evidence="1">
    <location>
        <begin position="54"/>
        <end position="72"/>
    </location>
</feature>
<proteinExistence type="predicted"/>
<evidence type="ECO:0000313" key="3">
    <source>
        <dbReference type="Proteomes" id="UP000615026"/>
    </source>
</evidence>
<dbReference type="AlphaFoldDB" id="A0A928X4I9"/>
<evidence type="ECO:0000256" key="1">
    <source>
        <dbReference type="SAM" id="Phobius"/>
    </source>
</evidence>
<sequence length="75" mass="8484">MRRTHHHPRLYYLMGKLLQGFFILLYGFFIICLLLVIAVGAEAALAFLTTHAPWIFKLGLTFGCAIAILSLYEAL</sequence>
<evidence type="ECO:0000313" key="2">
    <source>
        <dbReference type="EMBL" id="MBE9066443.1"/>
    </source>
</evidence>
<keyword evidence="1" id="KW-0812">Transmembrane</keyword>
<accession>A0A928X4I9</accession>
<name>A0A928X4I9_LEPEC</name>
<protein>
    <submittedName>
        <fullName evidence="2">Uncharacterized protein</fullName>
    </submittedName>
</protein>